<accession>U7QHN1</accession>
<dbReference type="Proteomes" id="UP000017127">
    <property type="component" value="Unassembled WGS sequence"/>
</dbReference>
<dbReference type="Pfam" id="PF01844">
    <property type="entry name" value="HNH"/>
    <property type="match status" value="1"/>
</dbReference>
<evidence type="ECO:0000313" key="3">
    <source>
        <dbReference type="Proteomes" id="UP000017127"/>
    </source>
</evidence>
<keyword evidence="3" id="KW-1185">Reference proteome</keyword>
<dbReference type="GO" id="GO:0003676">
    <property type="term" value="F:nucleic acid binding"/>
    <property type="evidence" value="ECO:0007669"/>
    <property type="project" value="InterPro"/>
</dbReference>
<dbReference type="GO" id="GO:0008270">
    <property type="term" value="F:zinc ion binding"/>
    <property type="evidence" value="ECO:0007669"/>
    <property type="project" value="InterPro"/>
</dbReference>
<dbReference type="EMBL" id="AUZM01000030">
    <property type="protein sequence ID" value="ERT06797.1"/>
    <property type="molecule type" value="Genomic_DNA"/>
</dbReference>
<proteinExistence type="predicted"/>
<dbReference type="OrthoDB" id="581465at2"/>
<dbReference type="RefSeq" id="WP_023066973.1">
    <property type="nucleotide sequence ID" value="NZ_AUZM01000030.1"/>
</dbReference>
<protein>
    <submittedName>
        <fullName evidence="2">HNH endonuclease family protein</fullName>
    </submittedName>
</protein>
<dbReference type="GO" id="GO:0004519">
    <property type="term" value="F:endonuclease activity"/>
    <property type="evidence" value="ECO:0007669"/>
    <property type="project" value="UniProtKB-KW"/>
</dbReference>
<dbReference type="Gene3D" id="1.10.30.50">
    <property type="match status" value="1"/>
</dbReference>
<keyword evidence="2" id="KW-0255">Endonuclease</keyword>
<evidence type="ECO:0000313" key="2">
    <source>
        <dbReference type="EMBL" id="ERT06797.1"/>
    </source>
</evidence>
<dbReference type="PATRIC" id="fig|1348334.3.peg.3097"/>
<feature type="domain" description="HNH" evidence="1">
    <location>
        <begin position="186"/>
        <end position="219"/>
    </location>
</feature>
<comment type="caution">
    <text evidence="2">The sequence shown here is derived from an EMBL/GenBank/DDBJ whole genome shotgun (WGS) entry which is preliminary data.</text>
</comment>
<dbReference type="CDD" id="cd00085">
    <property type="entry name" value="HNHc"/>
    <property type="match status" value="1"/>
</dbReference>
<gene>
    <name evidence="2" type="ORF">M595_3199</name>
</gene>
<organism evidence="2 3">
    <name type="scientific">Lyngbya aestuarii BL J</name>
    <dbReference type="NCBI Taxonomy" id="1348334"/>
    <lineage>
        <taxon>Bacteria</taxon>
        <taxon>Bacillati</taxon>
        <taxon>Cyanobacteriota</taxon>
        <taxon>Cyanophyceae</taxon>
        <taxon>Oscillatoriophycideae</taxon>
        <taxon>Oscillatoriales</taxon>
        <taxon>Microcoleaceae</taxon>
        <taxon>Lyngbya</taxon>
    </lineage>
</organism>
<dbReference type="InterPro" id="IPR003615">
    <property type="entry name" value="HNH_nuc"/>
</dbReference>
<evidence type="ECO:0000259" key="1">
    <source>
        <dbReference type="Pfam" id="PF01844"/>
    </source>
</evidence>
<name>U7QHN1_9CYAN</name>
<keyword evidence="2" id="KW-0378">Hydrolase</keyword>
<dbReference type="AlphaFoldDB" id="U7QHN1"/>
<keyword evidence="2" id="KW-0540">Nuclease</keyword>
<reference evidence="2 3" key="1">
    <citation type="journal article" date="2013" name="Front. Microbiol.">
        <title>Comparative genomic analyses of the cyanobacterium, Lyngbya aestuarii BL J, a powerful hydrogen producer.</title>
        <authorList>
            <person name="Kothari A."/>
            <person name="Vaughn M."/>
            <person name="Garcia-Pichel F."/>
        </authorList>
    </citation>
    <scope>NUCLEOTIDE SEQUENCE [LARGE SCALE GENOMIC DNA]</scope>
    <source>
        <strain evidence="2 3">BL J</strain>
    </source>
</reference>
<dbReference type="InterPro" id="IPR002711">
    <property type="entry name" value="HNH"/>
</dbReference>
<sequence>MEFEEICSFLEITSNQLDVYWDIETLSRISNQRVPDFILSGRSSLLRADIHILWTQWFIESICNPELFIYSSSEYAYIVKAVQQRMPYVFSGISENEQNQLARYIARLVNEEVQRRKTRKRASASLDIRKELWDIYGPQPRCWICGYKFTKWAEDKFLGYSTNMEPPLPQFIDYMTLHGLTKRDISIEIDHAVPLSRGGSEEDNLRLACGWCNKYKSNRISLYDVIGQQSMIDHPKLGRQSIPHPFWVIRLLSVRRSCEYEKGCDKIVENSKLTVVYKHPKGAMNPTNLRVICLDHDPIGSDRFVSRQVVHKIKEVKP</sequence>